<evidence type="ECO:0000313" key="2">
    <source>
        <dbReference type="Proteomes" id="UP000474228"/>
    </source>
</evidence>
<dbReference type="EMBL" id="WNHJ01001231">
    <property type="protein sequence ID" value="MTV64689.1"/>
    <property type="molecule type" value="Genomic_DNA"/>
</dbReference>
<organism evidence="1 2">
    <name type="scientific">Streptococcus pneumoniae</name>
    <dbReference type="NCBI Taxonomy" id="1313"/>
    <lineage>
        <taxon>Bacteria</taxon>
        <taxon>Bacillati</taxon>
        <taxon>Bacillota</taxon>
        <taxon>Bacilli</taxon>
        <taxon>Lactobacillales</taxon>
        <taxon>Streptococcaceae</taxon>
        <taxon>Streptococcus</taxon>
    </lineage>
</organism>
<reference evidence="1 2" key="1">
    <citation type="submission" date="2019-11" db="EMBL/GenBank/DDBJ databases">
        <title>Growth characteristics of pneumococcus vary with the chemical composition of the capsule and with environmental conditions.</title>
        <authorList>
            <person name="Tothpal A."/>
            <person name="Desobry K."/>
            <person name="Joshi S."/>
            <person name="Wyllie A.L."/>
            <person name="Weinberger D.M."/>
        </authorList>
    </citation>
    <scope>NUCLEOTIDE SEQUENCE [LARGE SCALE GENOMIC DNA]</scope>
    <source>
        <strain evidence="2">pnumococcus22F</strain>
    </source>
</reference>
<comment type="caution">
    <text evidence="1">The sequence shown here is derived from an EMBL/GenBank/DDBJ whole genome shotgun (WGS) entry which is preliminary data.</text>
</comment>
<dbReference type="AlphaFoldDB" id="A0A6G2D7W7"/>
<feature type="non-terminal residue" evidence="1">
    <location>
        <position position="54"/>
    </location>
</feature>
<sequence>MAQNTALQELKQWVDDNYPNFNKADIEAKIDALLPKERKDIEDAYNQDLYGGLE</sequence>
<dbReference type="Proteomes" id="UP000474228">
    <property type="component" value="Unassembled WGS sequence"/>
</dbReference>
<gene>
    <name evidence="1" type="ORF">GM539_15285</name>
</gene>
<protein>
    <submittedName>
        <fullName evidence="1">Uncharacterized protein</fullName>
    </submittedName>
</protein>
<proteinExistence type="predicted"/>
<evidence type="ECO:0000313" key="1">
    <source>
        <dbReference type="EMBL" id="MTV64689.1"/>
    </source>
</evidence>
<name>A0A6G2D7W7_STREE</name>
<accession>A0A6G2D7W7</accession>